<evidence type="ECO:0000313" key="5">
    <source>
        <dbReference type="EMBL" id="GAF82328.1"/>
    </source>
</evidence>
<dbReference type="PANTHER" id="PTHR37418:SF2">
    <property type="entry name" value="3-KETO-5-AMINOHEXANOATE CLEAVAGE ENZYME"/>
    <property type="match status" value="1"/>
</dbReference>
<keyword evidence="4" id="KW-0862">Zinc</keyword>
<dbReference type="InterPro" id="IPR008567">
    <property type="entry name" value="BKACE"/>
</dbReference>
<dbReference type="Pfam" id="PF05853">
    <property type="entry name" value="BKACE"/>
    <property type="match status" value="1"/>
</dbReference>
<dbReference type="GO" id="GO:0043720">
    <property type="term" value="F:3-keto-5-aminohexanoate cleavage activity"/>
    <property type="evidence" value="ECO:0007669"/>
    <property type="project" value="InterPro"/>
</dbReference>
<keyword evidence="2" id="KW-0808">Transferase</keyword>
<evidence type="ECO:0000256" key="2">
    <source>
        <dbReference type="ARBA" id="ARBA00022679"/>
    </source>
</evidence>
<dbReference type="GO" id="GO:0046872">
    <property type="term" value="F:metal ion binding"/>
    <property type="evidence" value="ECO:0007669"/>
    <property type="project" value="UniProtKB-KW"/>
</dbReference>
<sequence>MEKLIITVALTGNVPTKQMNPHVPLTPDEIAADVRRCADAGAALFHVHARDAQQRPTLDPSVFKENACKIKELAPEAIIQMSTGGRAGKDWEARVNPIRLLPEMGSFTTGSSNLPGIVYENSPQFIEYLARVFQETDVKPEIEVFETGMINNAIYLQNKGLIRPPFHFDFVLGAPGSMPGTVKNLNFLSESIPPGSTWTVAGIGKAEIPLSTAAIVMGGHVRVGLEDNLYMPDGSPASNPLLVEKIVRITHEVGRGIATPDEARSILSLNPAYKDRILNMANE</sequence>
<proteinExistence type="predicted"/>
<name>X0SMM9_9ZZZZ</name>
<dbReference type="Gene3D" id="3.20.20.70">
    <property type="entry name" value="Aldolase class I"/>
    <property type="match status" value="1"/>
</dbReference>
<reference evidence="5" key="1">
    <citation type="journal article" date="2014" name="Front. Microbiol.">
        <title>High frequency of phylogenetically diverse reductive dehalogenase-homologous genes in deep subseafloor sedimentary metagenomes.</title>
        <authorList>
            <person name="Kawai M."/>
            <person name="Futagami T."/>
            <person name="Toyoda A."/>
            <person name="Takaki Y."/>
            <person name="Nishi S."/>
            <person name="Hori S."/>
            <person name="Arai W."/>
            <person name="Tsubouchi T."/>
            <person name="Morono Y."/>
            <person name="Uchiyama I."/>
            <person name="Ito T."/>
            <person name="Fujiyama A."/>
            <person name="Inagaki F."/>
            <person name="Takami H."/>
        </authorList>
    </citation>
    <scope>NUCLEOTIDE SEQUENCE</scope>
    <source>
        <strain evidence="5">Expedition CK06-06</strain>
    </source>
</reference>
<evidence type="ECO:0000256" key="4">
    <source>
        <dbReference type="ARBA" id="ARBA00022833"/>
    </source>
</evidence>
<dbReference type="AlphaFoldDB" id="X0SMM9"/>
<dbReference type="PANTHER" id="PTHR37418">
    <property type="entry name" value="3-KETO-5-AMINOHEXANOATE CLEAVAGE ENZYME-RELATED"/>
    <property type="match status" value="1"/>
</dbReference>
<evidence type="ECO:0008006" key="6">
    <source>
        <dbReference type="Google" id="ProtNLM"/>
    </source>
</evidence>
<dbReference type="InterPro" id="IPR013785">
    <property type="entry name" value="Aldolase_TIM"/>
</dbReference>
<protein>
    <recommendedName>
        <fullName evidence="6">3-keto-5-aminohexanoate cleavage enzyme</fullName>
    </recommendedName>
</protein>
<comment type="caution">
    <text evidence="5">The sequence shown here is derived from an EMBL/GenBank/DDBJ whole genome shotgun (WGS) entry which is preliminary data.</text>
</comment>
<evidence type="ECO:0000256" key="1">
    <source>
        <dbReference type="ARBA" id="ARBA00001947"/>
    </source>
</evidence>
<comment type="cofactor">
    <cofactor evidence="1">
        <name>Zn(2+)</name>
        <dbReference type="ChEBI" id="CHEBI:29105"/>
    </cofactor>
</comment>
<evidence type="ECO:0000256" key="3">
    <source>
        <dbReference type="ARBA" id="ARBA00022723"/>
    </source>
</evidence>
<gene>
    <name evidence="5" type="ORF">S01H1_11805</name>
</gene>
<accession>X0SMM9</accession>
<dbReference type="EMBL" id="BARS01006034">
    <property type="protein sequence ID" value="GAF82328.1"/>
    <property type="molecule type" value="Genomic_DNA"/>
</dbReference>
<keyword evidence="3" id="KW-0479">Metal-binding</keyword>
<organism evidence="5">
    <name type="scientific">marine sediment metagenome</name>
    <dbReference type="NCBI Taxonomy" id="412755"/>
    <lineage>
        <taxon>unclassified sequences</taxon>
        <taxon>metagenomes</taxon>
        <taxon>ecological metagenomes</taxon>
    </lineage>
</organism>